<evidence type="ECO:0000256" key="3">
    <source>
        <dbReference type="ARBA" id="ARBA00022543"/>
    </source>
</evidence>
<dbReference type="InterPro" id="IPR001610">
    <property type="entry name" value="PAC"/>
</dbReference>
<dbReference type="Gene3D" id="3.30.450.20">
    <property type="entry name" value="PAS domain"/>
    <property type="match status" value="2"/>
</dbReference>
<dbReference type="EC" id="2.7.13.3" evidence="2"/>
<keyword evidence="3" id="KW-0600">Photoreceptor protein</keyword>
<dbReference type="PROSITE" id="PS50113">
    <property type="entry name" value="PAC"/>
    <property type="match status" value="2"/>
</dbReference>
<evidence type="ECO:0000313" key="18">
    <source>
        <dbReference type="EMBL" id="MBB3877968.1"/>
    </source>
</evidence>
<dbReference type="InterPro" id="IPR013655">
    <property type="entry name" value="PAS_fold_3"/>
</dbReference>
<evidence type="ECO:0000256" key="9">
    <source>
        <dbReference type="ARBA" id="ARBA00022737"/>
    </source>
</evidence>
<organism evidence="18 19">
    <name type="scientific">Sphingomonas pseudosanguinis</name>
    <dbReference type="NCBI Taxonomy" id="413712"/>
    <lineage>
        <taxon>Bacteria</taxon>
        <taxon>Pseudomonadati</taxon>
        <taxon>Pseudomonadota</taxon>
        <taxon>Alphaproteobacteria</taxon>
        <taxon>Sphingomonadales</taxon>
        <taxon>Sphingomonadaceae</taxon>
        <taxon>Sphingomonas</taxon>
    </lineage>
</organism>
<evidence type="ECO:0000256" key="1">
    <source>
        <dbReference type="ARBA" id="ARBA00000085"/>
    </source>
</evidence>
<keyword evidence="6" id="KW-0285">Flavoprotein</keyword>
<evidence type="ECO:0000256" key="14">
    <source>
        <dbReference type="ARBA" id="ARBA00023026"/>
    </source>
</evidence>
<dbReference type="Proteomes" id="UP000538670">
    <property type="component" value="Unassembled WGS sequence"/>
</dbReference>
<dbReference type="PANTHER" id="PTHR41523">
    <property type="entry name" value="TWO-COMPONENT SYSTEM SENSOR PROTEIN"/>
    <property type="match status" value="1"/>
</dbReference>
<dbReference type="Gene3D" id="3.30.565.10">
    <property type="entry name" value="Histidine kinase-like ATPase, C-terminal domain"/>
    <property type="match status" value="1"/>
</dbReference>
<dbReference type="Pfam" id="PF01590">
    <property type="entry name" value="GAF"/>
    <property type="match status" value="1"/>
</dbReference>
<keyword evidence="14" id="KW-0843">Virulence</keyword>
<name>A0A7W6A9E7_9SPHN</name>
<dbReference type="Pfam" id="PF13185">
    <property type="entry name" value="GAF_2"/>
    <property type="match status" value="1"/>
</dbReference>
<keyword evidence="4" id="KW-0597">Phosphoprotein</keyword>
<dbReference type="GO" id="GO:0009881">
    <property type="term" value="F:photoreceptor activity"/>
    <property type="evidence" value="ECO:0007669"/>
    <property type="project" value="UniProtKB-KW"/>
</dbReference>
<evidence type="ECO:0000256" key="6">
    <source>
        <dbReference type="ARBA" id="ARBA00022630"/>
    </source>
</evidence>
<feature type="domain" description="PAS" evidence="16">
    <location>
        <begin position="513"/>
        <end position="585"/>
    </location>
</feature>
<dbReference type="EMBL" id="JACIDH010000001">
    <property type="protein sequence ID" value="MBB3877968.1"/>
    <property type="molecule type" value="Genomic_DNA"/>
</dbReference>
<dbReference type="InterPro" id="IPR003018">
    <property type="entry name" value="GAF"/>
</dbReference>
<dbReference type="SMART" id="SM00911">
    <property type="entry name" value="HWE_HK"/>
    <property type="match status" value="1"/>
</dbReference>
<dbReference type="Gene3D" id="2.10.70.100">
    <property type="match status" value="1"/>
</dbReference>
<evidence type="ECO:0000256" key="13">
    <source>
        <dbReference type="ARBA" id="ARBA00022991"/>
    </source>
</evidence>
<evidence type="ECO:0000256" key="2">
    <source>
        <dbReference type="ARBA" id="ARBA00012438"/>
    </source>
</evidence>
<dbReference type="InterPro" id="IPR011102">
    <property type="entry name" value="Sig_transdc_His_kinase_HWE"/>
</dbReference>
<dbReference type="RefSeq" id="WP_183950197.1">
    <property type="nucleotide sequence ID" value="NZ_JACIDH010000001.1"/>
</dbReference>
<dbReference type="GO" id="GO:0005524">
    <property type="term" value="F:ATP binding"/>
    <property type="evidence" value="ECO:0007669"/>
    <property type="project" value="UniProtKB-KW"/>
</dbReference>
<dbReference type="Pfam" id="PF08447">
    <property type="entry name" value="PAS_3"/>
    <property type="match status" value="2"/>
</dbReference>
<evidence type="ECO:0000256" key="12">
    <source>
        <dbReference type="ARBA" id="ARBA00022840"/>
    </source>
</evidence>
<feature type="domain" description="PAC" evidence="17">
    <location>
        <begin position="588"/>
        <end position="639"/>
    </location>
</feature>
<dbReference type="SMART" id="SM00086">
    <property type="entry name" value="PAC"/>
    <property type="match status" value="2"/>
</dbReference>
<reference evidence="18 19" key="1">
    <citation type="submission" date="2020-08" db="EMBL/GenBank/DDBJ databases">
        <title>Genomic Encyclopedia of Type Strains, Phase IV (KMG-IV): sequencing the most valuable type-strain genomes for metagenomic binning, comparative biology and taxonomic classification.</title>
        <authorList>
            <person name="Goeker M."/>
        </authorList>
    </citation>
    <scope>NUCLEOTIDE SEQUENCE [LARGE SCALE GENOMIC DNA]</scope>
    <source>
        <strain evidence="18 19">DSM 19512</strain>
    </source>
</reference>
<dbReference type="GO" id="GO:0004673">
    <property type="term" value="F:protein histidine kinase activity"/>
    <property type="evidence" value="ECO:0007669"/>
    <property type="project" value="UniProtKB-EC"/>
</dbReference>
<dbReference type="CDD" id="cd00130">
    <property type="entry name" value="PAS"/>
    <property type="match status" value="2"/>
</dbReference>
<feature type="domain" description="PAC" evidence="17">
    <location>
        <begin position="459"/>
        <end position="512"/>
    </location>
</feature>
<dbReference type="SMART" id="SM00065">
    <property type="entry name" value="GAF"/>
    <property type="match status" value="2"/>
</dbReference>
<comment type="catalytic activity">
    <reaction evidence="1">
        <text>ATP + protein L-histidine = ADP + protein N-phospho-L-histidine.</text>
        <dbReference type="EC" id="2.7.13.3"/>
    </reaction>
</comment>
<keyword evidence="5" id="KW-0716">Sensory transduction</keyword>
<evidence type="ECO:0000256" key="11">
    <source>
        <dbReference type="ARBA" id="ARBA00022777"/>
    </source>
</evidence>
<dbReference type="InterPro" id="IPR000700">
    <property type="entry name" value="PAS-assoc_C"/>
</dbReference>
<keyword evidence="13" id="KW-0157">Chromophore</keyword>
<keyword evidence="15" id="KW-0675">Receptor</keyword>
<keyword evidence="12" id="KW-0067">ATP-binding</keyword>
<keyword evidence="11" id="KW-0418">Kinase</keyword>
<evidence type="ECO:0000256" key="7">
    <source>
        <dbReference type="ARBA" id="ARBA00022643"/>
    </source>
</evidence>
<keyword evidence="9" id="KW-0677">Repeat</keyword>
<evidence type="ECO:0000256" key="15">
    <source>
        <dbReference type="ARBA" id="ARBA00023170"/>
    </source>
</evidence>
<evidence type="ECO:0000313" key="19">
    <source>
        <dbReference type="Proteomes" id="UP000538670"/>
    </source>
</evidence>
<feature type="domain" description="PAS" evidence="16">
    <location>
        <begin position="382"/>
        <end position="457"/>
    </location>
</feature>
<comment type="caution">
    <text evidence="18">The sequence shown here is derived from an EMBL/GenBank/DDBJ whole genome shotgun (WGS) entry which is preliminary data.</text>
</comment>
<evidence type="ECO:0000256" key="10">
    <source>
        <dbReference type="ARBA" id="ARBA00022741"/>
    </source>
</evidence>
<gene>
    <name evidence="18" type="ORF">GGR48_000371</name>
</gene>
<evidence type="ECO:0000259" key="17">
    <source>
        <dbReference type="PROSITE" id="PS50113"/>
    </source>
</evidence>
<evidence type="ECO:0000256" key="4">
    <source>
        <dbReference type="ARBA" id="ARBA00022553"/>
    </source>
</evidence>
<keyword evidence="7" id="KW-0288">FMN</keyword>
<keyword evidence="8" id="KW-0808">Transferase</keyword>
<keyword evidence="10" id="KW-0547">Nucleotide-binding</keyword>
<accession>A0A7W6A9E7</accession>
<dbReference type="Pfam" id="PF07536">
    <property type="entry name" value="HWE_HK"/>
    <property type="match status" value="1"/>
</dbReference>
<dbReference type="InterPro" id="IPR000014">
    <property type="entry name" value="PAS"/>
</dbReference>
<keyword evidence="19" id="KW-1185">Reference proteome</keyword>
<dbReference type="InterPro" id="IPR029016">
    <property type="entry name" value="GAF-like_dom_sf"/>
</dbReference>
<dbReference type="AlphaFoldDB" id="A0A7W6A9E7"/>
<dbReference type="Gene3D" id="3.30.450.40">
    <property type="match status" value="2"/>
</dbReference>
<proteinExistence type="predicted"/>
<dbReference type="InterPro" id="IPR036890">
    <property type="entry name" value="HATPase_C_sf"/>
</dbReference>
<evidence type="ECO:0000256" key="5">
    <source>
        <dbReference type="ARBA" id="ARBA00022606"/>
    </source>
</evidence>
<dbReference type="PROSITE" id="PS50112">
    <property type="entry name" value="PAS"/>
    <property type="match status" value="2"/>
</dbReference>
<dbReference type="SMART" id="SM00091">
    <property type="entry name" value="PAS"/>
    <property type="match status" value="2"/>
</dbReference>
<dbReference type="InterPro" id="IPR035965">
    <property type="entry name" value="PAS-like_dom_sf"/>
</dbReference>
<evidence type="ECO:0000256" key="8">
    <source>
        <dbReference type="ARBA" id="ARBA00022679"/>
    </source>
</evidence>
<protein>
    <recommendedName>
        <fullName evidence="2">histidine kinase</fullName>
        <ecNumber evidence="2">2.7.13.3</ecNumber>
    </recommendedName>
</protein>
<dbReference type="SUPFAM" id="SSF55781">
    <property type="entry name" value="GAF domain-like"/>
    <property type="match status" value="2"/>
</dbReference>
<dbReference type="PANTHER" id="PTHR41523:SF8">
    <property type="entry name" value="ETHYLENE RESPONSE SENSOR PROTEIN"/>
    <property type="match status" value="1"/>
</dbReference>
<dbReference type="SUPFAM" id="SSF55785">
    <property type="entry name" value="PYP-like sensor domain (PAS domain)"/>
    <property type="match status" value="2"/>
</dbReference>
<dbReference type="NCBIfam" id="TIGR00229">
    <property type="entry name" value="sensory_box"/>
    <property type="match status" value="2"/>
</dbReference>
<sequence length="847" mass="93983">MADRSAACRLDDVIITDALAHRPTRAPDHGLEADAMARLAEELATDPERLLQTLCDLLVEHGVAGSAGISLLEAEKDGGRFQWVALAGAWAAMRGGVMPLDASPCGVVVARAAMQLFDNPARFFGHGEIQPTVHELLLMPFFHRGTPIGTVWIAAHDPDRKFDQEDGRLLERLSRFAAAGFQMTRALRAARISQNELELRVEERSRALRESEERQVFLLRLSDALRPETSVAGVVRCGLAMLSERLSLDRCYIAHFQMAEDRVDVAEQIGNTRIAPLPATIRLSDFPQAAQVAFERTLVIDDIPADPSLSDAERRNFSGLGIGALAAVVLHKGKGDPIWSLGAIAAAPRSWPRGEIALIEDVAERIWTAMEQACIQATLRASEERMRQFGEASQDILWLRDAATLQWHYVTPAFEAIYGLGRDALLSGDHYRNWLAMILPEDRPLAERHIGRLRAGEHAVLEYRIRRPGDGAIRWLRDTDFPIPDEQGVVRLIGGIGEDITDTRLAQERIEQSEERLRSAVEVGRLGLWDWDVVTNEVHWSDEHFRMEGYAVGEVKPSYESWVARVHPDDRPGAEALLQAAMTEHREFDHEFRVVHPDGSIHWLHGRGRFFYSEGRPVRMVGAVVETTDRRMWEERQQVLIAELQHRTRNLIGVVRSTAEKTARSSADLAEFHEKFADRLDALSRVQGLLSRLNDHDRVTFGDLIRTELSALGGGGPDRVTLDGPTGVRLRSSTVQTLAMALHELGTNAAKYGALAHATGHLTVRWSLEPVGADDRPWLHIDWRESGVPMPPAGAAPQGTGQGRELIERALPYQLSARTTYRMKADGVHCTIAIPVSACGAARAETG</sequence>
<evidence type="ECO:0000259" key="16">
    <source>
        <dbReference type="PROSITE" id="PS50112"/>
    </source>
</evidence>